<comment type="similarity">
    <text evidence="4">Belongs to the CDIP1/LITAF family.</text>
</comment>
<dbReference type="GO" id="GO:0098574">
    <property type="term" value="C:cytoplasmic side of lysosomal membrane"/>
    <property type="evidence" value="ECO:0007669"/>
    <property type="project" value="TreeGrafter"/>
</dbReference>
<organism evidence="10 11">
    <name type="scientific">Hippocampus comes</name>
    <name type="common">Tiger tail seahorse</name>
    <dbReference type="NCBI Taxonomy" id="109280"/>
    <lineage>
        <taxon>Eukaryota</taxon>
        <taxon>Metazoa</taxon>
        <taxon>Chordata</taxon>
        <taxon>Craniata</taxon>
        <taxon>Vertebrata</taxon>
        <taxon>Euteleostomi</taxon>
        <taxon>Actinopterygii</taxon>
        <taxon>Neopterygii</taxon>
        <taxon>Teleostei</taxon>
        <taxon>Neoteleostei</taxon>
        <taxon>Acanthomorphata</taxon>
        <taxon>Syngnathiaria</taxon>
        <taxon>Syngnathiformes</taxon>
        <taxon>Syngnathoidei</taxon>
        <taxon>Syngnathidae</taxon>
        <taxon>Hippocampus</taxon>
    </lineage>
</organism>
<dbReference type="STRING" id="109280.ENSHCOP00000005810"/>
<evidence type="ECO:0000313" key="10">
    <source>
        <dbReference type="Ensembl" id="ENSHCOP00000005810.1"/>
    </source>
</evidence>
<evidence type="ECO:0000256" key="8">
    <source>
        <dbReference type="SAM" id="MobiDB-lite"/>
    </source>
</evidence>
<keyword evidence="7" id="KW-0472">Membrane</keyword>
<keyword evidence="11" id="KW-1185">Reference proteome</keyword>
<reference evidence="10" key="1">
    <citation type="submission" date="2025-08" db="UniProtKB">
        <authorList>
            <consortium name="Ensembl"/>
        </authorList>
    </citation>
    <scope>IDENTIFICATION</scope>
</reference>
<name>A0A3Q2XMC8_HIPCM</name>
<dbReference type="InterPro" id="IPR037519">
    <property type="entry name" value="LITAF_fam"/>
</dbReference>
<dbReference type="GO" id="GO:0005634">
    <property type="term" value="C:nucleus"/>
    <property type="evidence" value="ECO:0007669"/>
    <property type="project" value="TreeGrafter"/>
</dbReference>
<dbReference type="Ensembl" id="ENSHCOT00000004745.1">
    <property type="protein sequence ID" value="ENSHCOP00000005810.1"/>
    <property type="gene ID" value="ENSHCOG00000007499.1"/>
</dbReference>
<reference evidence="10" key="2">
    <citation type="submission" date="2025-09" db="UniProtKB">
        <authorList>
            <consortium name="Ensembl"/>
        </authorList>
    </citation>
    <scope>IDENTIFICATION</scope>
</reference>
<feature type="region of interest" description="Disordered" evidence="8">
    <location>
        <begin position="32"/>
        <end position="55"/>
    </location>
</feature>
<accession>A0A3Q2XMC8</accession>
<evidence type="ECO:0000256" key="4">
    <source>
        <dbReference type="ARBA" id="ARBA00005975"/>
    </source>
</evidence>
<evidence type="ECO:0000256" key="3">
    <source>
        <dbReference type="ARBA" id="ARBA00004630"/>
    </source>
</evidence>
<sequence>MLPSAVAVEDFEVCPPPSYYASVCQHSNPPPYQETTVVSQPTSEPTSTTSNLLGSPGSVRCPHCRRDVVTKIKQMLVCGFCLIPFMIPDLWDVHHYCPHCGKHLHVHHKS</sequence>
<evidence type="ECO:0000313" key="11">
    <source>
        <dbReference type="Proteomes" id="UP000264820"/>
    </source>
</evidence>
<evidence type="ECO:0000256" key="2">
    <source>
        <dbReference type="ARBA" id="ARBA00004414"/>
    </source>
</evidence>
<dbReference type="GO" id="GO:0008270">
    <property type="term" value="F:zinc ion binding"/>
    <property type="evidence" value="ECO:0007669"/>
    <property type="project" value="TreeGrafter"/>
</dbReference>
<evidence type="ECO:0000256" key="7">
    <source>
        <dbReference type="ARBA" id="ARBA00023136"/>
    </source>
</evidence>
<evidence type="ECO:0000259" key="9">
    <source>
        <dbReference type="SMART" id="SM00714"/>
    </source>
</evidence>
<dbReference type="AlphaFoldDB" id="A0A3Q2XMC8"/>
<dbReference type="Pfam" id="PF10601">
    <property type="entry name" value="zf-LITAF-like"/>
    <property type="match status" value="1"/>
</dbReference>
<dbReference type="Proteomes" id="UP000264820">
    <property type="component" value="Unplaced"/>
</dbReference>
<keyword evidence="5" id="KW-0479">Metal-binding</keyword>
<dbReference type="SMART" id="SM00714">
    <property type="entry name" value="LITAF"/>
    <property type="match status" value="1"/>
</dbReference>
<dbReference type="GeneTree" id="ENSGT00940000177130"/>
<dbReference type="PANTHER" id="PTHR23292:SF45">
    <property type="entry name" value="LIPOPOLYSACCHARIDE-INDUCED TUMOR NECROSIS FACTOR-ALPHA FACTOR HOMOLOG"/>
    <property type="match status" value="1"/>
</dbReference>
<keyword evidence="6" id="KW-0862">Zinc</keyword>
<dbReference type="InterPro" id="IPR006629">
    <property type="entry name" value="LITAF"/>
</dbReference>
<dbReference type="PANTHER" id="PTHR23292">
    <property type="entry name" value="LIPOPOLYSACCHARIDE-INDUCED TUMOR NECROSIS FACTOR-ALPHA FACTOR"/>
    <property type="match status" value="1"/>
</dbReference>
<feature type="domain" description="LITAF" evidence="9">
    <location>
        <begin position="56"/>
        <end position="109"/>
    </location>
</feature>
<evidence type="ECO:0000256" key="6">
    <source>
        <dbReference type="ARBA" id="ARBA00022833"/>
    </source>
</evidence>
<feature type="compositionally biased region" description="Low complexity" evidence="8">
    <location>
        <begin position="35"/>
        <end position="50"/>
    </location>
</feature>
<protein>
    <submittedName>
        <fullName evidence="10">Lipopolysaccharide-induced tumor necrosis factor-alpha factor homolog</fullName>
    </submittedName>
</protein>
<proteinExistence type="inferred from homology"/>
<comment type="subcellular location">
    <subcellularLocation>
        <location evidence="1">Endosome membrane</location>
        <topology evidence="1">Peripheral membrane protein</topology>
        <orientation evidence="1">Cytoplasmic side</orientation>
    </subcellularLocation>
    <subcellularLocation>
        <location evidence="2">Late endosome membrane</location>
    </subcellularLocation>
    <subcellularLocation>
        <location evidence="3">Lysosome membrane</location>
        <topology evidence="3">Peripheral membrane protein</topology>
        <orientation evidence="3">Cytoplasmic side</orientation>
    </subcellularLocation>
</comment>
<evidence type="ECO:0000256" key="1">
    <source>
        <dbReference type="ARBA" id="ARBA00004125"/>
    </source>
</evidence>
<evidence type="ECO:0000256" key="5">
    <source>
        <dbReference type="ARBA" id="ARBA00022723"/>
    </source>
</evidence>
<dbReference type="GO" id="GO:0098560">
    <property type="term" value="C:cytoplasmic side of late endosome membrane"/>
    <property type="evidence" value="ECO:0007669"/>
    <property type="project" value="TreeGrafter"/>
</dbReference>